<dbReference type="SUPFAM" id="SSF88946">
    <property type="entry name" value="Sigma2 domain of RNA polymerase sigma factors"/>
    <property type="match status" value="1"/>
</dbReference>
<accession>A0A098C1K9</accession>
<dbReference type="CDD" id="cd06171">
    <property type="entry name" value="Sigma70_r4"/>
    <property type="match status" value="1"/>
</dbReference>
<dbReference type="InterPro" id="IPR013325">
    <property type="entry name" value="RNA_pol_sigma_r2"/>
</dbReference>
<proteinExistence type="inferred from homology"/>
<dbReference type="EMBL" id="LN515532">
    <property type="protein sequence ID" value="CEA15822.1"/>
    <property type="molecule type" value="Genomic_DNA"/>
</dbReference>
<dbReference type="InterPro" id="IPR007627">
    <property type="entry name" value="RNA_pol_sigma70_r2"/>
</dbReference>
<evidence type="ECO:0000256" key="4">
    <source>
        <dbReference type="ARBA" id="ARBA00023163"/>
    </source>
</evidence>
<feature type="domain" description="RNA polymerase sigma-70 region 2" evidence="5">
    <location>
        <begin position="31"/>
        <end position="97"/>
    </location>
</feature>
<keyword evidence="8" id="KW-1185">Reference proteome</keyword>
<dbReference type="PANTHER" id="PTHR43133:SF51">
    <property type="entry name" value="RNA POLYMERASE SIGMA FACTOR"/>
    <property type="match status" value="1"/>
</dbReference>
<dbReference type="GO" id="GO:0003677">
    <property type="term" value="F:DNA binding"/>
    <property type="evidence" value="ECO:0007669"/>
    <property type="project" value="InterPro"/>
</dbReference>
<evidence type="ECO:0000256" key="1">
    <source>
        <dbReference type="ARBA" id="ARBA00010641"/>
    </source>
</evidence>
<dbReference type="GO" id="GO:0016987">
    <property type="term" value="F:sigma factor activity"/>
    <property type="evidence" value="ECO:0007669"/>
    <property type="project" value="UniProtKB-KW"/>
</dbReference>
<keyword evidence="4" id="KW-0804">Transcription</keyword>
<dbReference type="SUPFAM" id="SSF88659">
    <property type="entry name" value="Sigma3 and sigma4 domains of RNA polymerase sigma factors"/>
    <property type="match status" value="1"/>
</dbReference>
<organism evidence="7 8">
    <name type="scientific">Fermentimonas caenicola</name>
    <dbReference type="NCBI Taxonomy" id="1562970"/>
    <lineage>
        <taxon>Bacteria</taxon>
        <taxon>Pseudomonadati</taxon>
        <taxon>Bacteroidota</taxon>
        <taxon>Bacteroidia</taxon>
        <taxon>Bacteroidales</taxon>
        <taxon>Dysgonomonadaceae</taxon>
        <taxon>Fermentimonas</taxon>
    </lineage>
</organism>
<dbReference type="InterPro" id="IPR039425">
    <property type="entry name" value="RNA_pol_sigma-70-like"/>
</dbReference>
<keyword evidence="3" id="KW-0731">Sigma factor</keyword>
<gene>
    <name evidence="7" type="ORF">ING2E5B_1069</name>
</gene>
<reference evidence="7 8" key="1">
    <citation type="submission" date="2014-08" db="EMBL/GenBank/DDBJ databases">
        <authorList>
            <person name="Wibberg D."/>
        </authorList>
    </citation>
    <scope>NUCLEOTIDE SEQUENCE [LARGE SCALE GENOMIC DNA]</scope>
    <source>
        <strain evidence="8">ING2-E5B</strain>
    </source>
</reference>
<name>A0A098C1K9_9BACT</name>
<sequence length="188" mass="22192">MKPNSTEMIDEEQLLKELRNPQTVRNGFAKLVSEYSERLYWQIRKMVLSHDDANDVLQDVFIKVWTNLDNFRGESKLSTWLYRIAINESITFINKKRTQNNISLDEDDSFLIHTLESDTYFDGDEAQLKLQKAILTLPEKQRLVFQMKYFEEMKYDDMSEILGTSVGALKASYHHAVRKVEKYLEEPL</sequence>
<dbReference type="InterPro" id="IPR014284">
    <property type="entry name" value="RNA_pol_sigma-70_dom"/>
</dbReference>
<evidence type="ECO:0000259" key="6">
    <source>
        <dbReference type="Pfam" id="PF08281"/>
    </source>
</evidence>
<keyword evidence="2" id="KW-0805">Transcription regulation</keyword>
<dbReference type="GO" id="GO:0006352">
    <property type="term" value="P:DNA-templated transcription initiation"/>
    <property type="evidence" value="ECO:0007669"/>
    <property type="project" value="InterPro"/>
</dbReference>
<dbReference type="Gene3D" id="1.10.10.10">
    <property type="entry name" value="Winged helix-like DNA-binding domain superfamily/Winged helix DNA-binding domain"/>
    <property type="match status" value="1"/>
</dbReference>
<dbReference type="AlphaFoldDB" id="A0A098C1K9"/>
<dbReference type="KEGG" id="pbt:ING2E5B_1069"/>
<comment type="similarity">
    <text evidence="1">Belongs to the sigma-70 factor family. ECF subfamily.</text>
</comment>
<dbReference type="Proteomes" id="UP000032417">
    <property type="component" value="Chromosome 1"/>
</dbReference>
<dbReference type="HOGENOM" id="CLU_047691_3_0_10"/>
<dbReference type="InterPro" id="IPR013249">
    <property type="entry name" value="RNA_pol_sigma70_r4_t2"/>
</dbReference>
<evidence type="ECO:0000256" key="2">
    <source>
        <dbReference type="ARBA" id="ARBA00023015"/>
    </source>
</evidence>
<dbReference type="InterPro" id="IPR036388">
    <property type="entry name" value="WH-like_DNA-bd_sf"/>
</dbReference>
<evidence type="ECO:0000256" key="3">
    <source>
        <dbReference type="ARBA" id="ARBA00023082"/>
    </source>
</evidence>
<evidence type="ECO:0000313" key="7">
    <source>
        <dbReference type="EMBL" id="CEA15822.1"/>
    </source>
</evidence>
<dbReference type="PATRIC" id="fig|1562970.3.peg.1057"/>
<protein>
    <submittedName>
        <fullName evidence="7">Uncharacterized protein</fullName>
    </submittedName>
</protein>
<dbReference type="Pfam" id="PF08281">
    <property type="entry name" value="Sigma70_r4_2"/>
    <property type="match status" value="1"/>
</dbReference>
<dbReference type="Pfam" id="PF04542">
    <property type="entry name" value="Sigma70_r2"/>
    <property type="match status" value="1"/>
</dbReference>
<evidence type="ECO:0000259" key="5">
    <source>
        <dbReference type="Pfam" id="PF04542"/>
    </source>
</evidence>
<evidence type="ECO:0000313" key="8">
    <source>
        <dbReference type="Proteomes" id="UP000032417"/>
    </source>
</evidence>
<feature type="domain" description="RNA polymerase sigma factor 70 region 4 type 2" evidence="6">
    <location>
        <begin position="128"/>
        <end position="179"/>
    </location>
</feature>
<dbReference type="InterPro" id="IPR013324">
    <property type="entry name" value="RNA_pol_sigma_r3/r4-like"/>
</dbReference>
<dbReference type="STRING" id="1562970.ING2E5B_1069"/>
<dbReference type="Gene3D" id="1.10.1740.10">
    <property type="match status" value="1"/>
</dbReference>
<dbReference type="PANTHER" id="PTHR43133">
    <property type="entry name" value="RNA POLYMERASE ECF-TYPE SIGMA FACTO"/>
    <property type="match status" value="1"/>
</dbReference>
<dbReference type="NCBIfam" id="TIGR02937">
    <property type="entry name" value="sigma70-ECF"/>
    <property type="match status" value="1"/>
</dbReference>